<dbReference type="CDD" id="cd11378">
    <property type="entry name" value="DUF296"/>
    <property type="match status" value="1"/>
</dbReference>
<reference evidence="2" key="1">
    <citation type="submission" date="2020-10" db="EMBL/GenBank/DDBJ databases">
        <authorList>
            <person name="Gilroy R."/>
        </authorList>
    </citation>
    <scope>NUCLEOTIDE SEQUENCE</scope>
    <source>
        <strain evidence="2">ChiHjej10B9-9673</strain>
    </source>
</reference>
<dbReference type="SUPFAM" id="SSF117856">
    <property type="entry name" value="AF0104/ALDC/Ptd012-like"/>
    <property type="match status" value="1"/>
</dbReference>
<reference evidence="2" key="2">
    <citation type="journal article" date="2021" name="PeerJ">
        <title>Extensive microbial diversity within the chicken gut microbiome revealed by metagenomics and culture.</title>
        <authorList>
            <person name="Gilroy R."/>
            <person name="Ravi A."/>
            <person name="Getino M."/>
            <person name="Pursley I."/>
            <person name="Horton D.L."/>
            <person name="Alikhan N.F."/>
            <person name="Baker D."/>
            <person name="Gharbi K."/>
            <person name="Hall N."/>
            <person name="Watson M."/>
            <person name="Adriaenssens E.M."/>
            <person name="Foster-Nyarko E."/>
            <person name="Jarju S."/>
            <person name="Secka A."/>
            <person name="Antonio M."/>
            <person name="Oren A."/>
            <person name="Chaudhuri R.R."/>
            <person name="La Ragione R."/>
            <person name="Hildebrand F."/>
            <person name="Pallen M.J."/>
        </authorList>
    </citation>
    <scope>NUCLEOTIDE SEQUENCE</scope>
    <source>
        <strain evidence="2">ChiHjej10B9-9673</strain>
    </source>
</reference>
<accession>A0A9D1FC92</accession>
<dbReference type="PANTHER" id="PTHR34988:SF1">
    <property type="entry name" value="DNA-BINDING PROTEIN"/>
    <property type="match status" value="1"/>
</dbReference>
<feature type="non-terminal residue" evidence="2">
    <location>
        <position position="1"/>
    </location>
</feature>
<dbReference type="EMBL" id="DVJK01000060">
    <property type="protein sequence ID" value="HIS66342.1"/>
    <property type="molecule type" value="Genomic_DNA"/>
</dbReference>
<dbReference type="AlphaFoldDB" id="A0A9D1FC92"/>
<name>A0A9D1FC92_9FIRM</name>
<organism evidence="2 3">
    <name type="scientific">Candidatus Scatomorpha merdipullorum</name>
    <dbReference type="NCBI Taxonomy" id="2840927"/>
    <lineage>
        <taxon>Bacteria</taxon>
        <taxon>Bacillati</taxon>
        <taxon>Bacillota</taxon>
        <taxon>Clostridia</taxon>
        <taxon>Eubacteriales</taxon>
        <taxon>Candidatus Scatomorpha</taxon>
    </lineage>
</organism>
<evidence type="ECO:0000313" key="2">
    <source>
        <dbReference type="EMBL" id="HIS66342.1"/>
    </source>
</evidence>
<gene>
    <name evidence="2" type="ORF">IAC18_02145</name>
</gene>
<dbReference type="InterPro" id="IPR005175">
    <property type="entry name" value="PPC_dom"/>
</dbReference>
<proteinExistence type="predicted"/>
<dbReference type="Pfam" id="PF03479">
    <property type="entry name" value="PCC"/>
    <property type="match status" value="1"/>
</dbReference>
<evidence type="ECO:0000313" key="3">
    <source>
        <dbReference type="Proteomes" id="UP000824001"/>
    </source>
</evidence>
<keyword evidence="2" id="KW-0238">DNA-binding</keyword>
<comment type="caution">
    <text evidence="2">The sequence shown here is derived from an EMBL/GenBank/DDBJ whole genome shotgun (WGS) entry which is preliminary data.</text>
</comment>
<dbReference type="GO" id="GO:0003677">
    <property type="term" value="F:DNA binding"/>
    <property type="evidence" value="ECO:0007669"/>
    <property type="project" value="UniProtKB-KW"/>
</dbReference>
<dbReference type="Proteomes" id="UP000824001">
    <property type="component" value="Unassembled WGS sequence"/>
</dbReference>
<evidence type="ECO:0000259" key="1">
    <source>
        <dbReference type="PROSITE" id="PS51742"/>
    </source>
</evidence>
<sequence length="125" mass="13246">GEELCAKVLELAAREDIRLAGVYGLGASDDVTLGVFDTAAKVYNKERYSGTAYELGSVTGNLSRMDGEPYLHLHAVIGNPAKGECHAGHLNAAVISATCELVIDVIDGEAGRVFSDEVGLNLYEF</sequence>
<dbReference type="PROSITE" id="PS51742">
    <property type="entry name" value="PPC"/>
    <property type="match status" value="1"/>
</dbReference>
<feature type="domain" description="PPC" evidence="1">
    <location>
        <begin position="1"/>
        <end position="125"/>
    </location>
</feature>
<dbReference type="Gene3D" id="3.30.1330.80">
    <property type="entry name" value="Hypothetical protein, similar to alpha- acetolactate decarboxylase, domain 2"/>
    <property type="match status" value="1"/>
</dbReference>
<dbReference type="PANTHER" id="PTHR34988">
    <property type="entry name" value="PROTEIN, PUTATIVE-RELATED"/>
    <property type="match status" value="1"/>
</dbReference>
<protein>
    <submittedName>
        <fullName evidence="2">DNA-binding protein</fullName>
    </submittedName>
</protein>